<reference evidence="6" key="1">
    <citation type="submission" date="2021-03" db="EMBL/GenBank/DDBJ databases">
        <title>Whole genome sequence of Jiella sp. CQZ9-1.</title>
        <authorList>
            <person name="Tuo L."/>
        </authorList>
    </citation>
    <scope>NUCLEOTIDE SEQUENCE</scope>
    <source>
        <strain evidence="6">CQZ9-1</strain>
    </source>
</reference>
<evidence type="ECO:0000256" key="1">
    <source>
        <dbReference type="ARBA" id="ARBA00023015"/>
    </source>
</evidence>
<gene>
    <name evidence="6" type="ORF">J1C48_07250</name>
</gene>
<dbReference type="PROSITE" id="PS50995">
    <property type="entry name" value="HTH_MARR_2"/>
    <property type="match status" value="1"/>
</dbReference>
<accession>A0A939FY74</accession>
<comment type="caution">
    <text evidence="6">The sequence shown here is derived from an EMBL/GenBank/DDBJ whole genome shotgun (WGS) entry which is preliminary data.</text>
</comment>
<dbReference type="InterPro" id="IPR036388">
    <property type="entry name" value="WH-like_DNA-bd_sf"/>
</dbReference>
<keyword evidence="7" id="KW-1185">Reference proteome</keyword>
<organism evidence="6 7">
    <name type="scientific">Jiella flava</name>
    <dbReference type="NCBI Taxonomy" id="2816857"/>
    <lineage>
        <taxon>Bacteria</taxon>
        <taxon>Pseudomonadati</taxon>
        <taxon>Pseudomonadota</taxon>
        <taxon>Alphaproteobacteria</taxon>
        <taxon>Hyphomicrobiales</taxon>
        <taxon>Aurantimonadaceae</taxon>
        <taxon>Jiella</taxon>
    </lineage>
</organism>
<keyword evidence="2" id="KW-0238">DNA-binding</keyword>
<evidence type="ECO:0000256" key="4">
    <source>
        <dbReference type="SAM" id="MobiDB-lite"/>
    </source>
</evidence>
<proteinExistence type="predicted"/>
<dbReference type="AlphaFoldDB" id="A0A939FY74"/>
<dbReference type="InterPro" id="IPR036390">
    <property type="entry name" value="WH_DNA-bd_sf"/>
</dbReference>
<keyword evidence="1" id="KW-0805">Transcription regulation</keyword>
<feature type="region of interest" description="Disordered" evidence="4">
    <location>
        <begin position="1"/>
        <end position="23"/>
    </location>
</feature>
<dbReference type="SMART" id="SM00347">
    <property type="entry name" value="HTH_MARR"/>
    <property type="match status" value="1"/>
</dbReference>
<sequence>MMARGNDREDRQTGGNPARAQLDAGEAERTVAYKLRLAQILAFRAFEEKLADRGRAPRYLGLLAIIRNHPGEPQSRLADAVALRRSSLVAILDTLTDEGLIERRLSAADRRINGIWLTKKGERIVDELLLESRRHDAMLTAGLTSKETATALDVLDRVIANLRTEDAG</sequence>
<evidence type="ECO:0000313" key="6">
    <source>
        <dbReference type="EMBL" id="MBO0662365.1"/>
    </source>
</evidence>
<dbReference type="Pfam" id="PF01047">
    <property type="entry name" value="MarR"/>
    <property type="match status" value="1"/>
</dbReference>
<evidence type="ECO:0000313" key="7">
    <source>
        <dbReference type="Proteomes" id="UP000664122"/>
    </source>
</evidence>
<dbReference type="InterPro" id="IPR000835">
    <property type="entry name" value="HTH_MarR-typ"/>
</dbReference>
<dbReference type="PANTHER" id="PTHR42756">
    <property type="entry name" value="TRANSCRIPTIONAL REGULATOR, MARR"/>
    <property type="match status" value="1"/>
</dbReference>
<dbReference type="EMBL" id="JAFMPP010000004">
    <property type="protein sequence ID" value="MBO0662365.1"/>
    <property type="molecule type" value="Genomic_DNA"/>
</dbReference>
<dbReference type="PRINTS" id="PR00598">
    <property type="entry name" value="HTHMARR"/>
</dbReference>
<dbReference type="SUPFAM" id="SSF46785">
    <property type="entry name" value="Winged helix' DNA-binding domain"/>
    <property type="match status" value="1"/>
</dbReference>
<evidence type="ECO:0000256" key="2">
    <source>
        <dbReference type="ARBA" id="ARBA00023125"/>
    </source>
</evidence>
<feature type="compositionally biased region" description="Basic and acidic residues" evidence="4">
    <location>
        <begin position="1"/>
        <end position="12"/>
    </location>
</feature>
<name>A0A939FY74_9HYPH</name>
<evidence type="ECO:0000256" key="3">
    <source>
        <dbReference type="ARBA" id="ARBA00023163"/>
    </source>
</evidence>
<evidence type="ECO:0000259" key="5">
    <source>
        <dbReference type="PROSITE" id="PS50995"/>
    </source>
</evidence>
<dbReference type="GO" id="GO:0003677">
    <property type="term" value="F:DNA binding"/>
    <property type="evidence" value="ECO:0007669"/>
    <property type="project" value="UniProtKB-KW"/>
</dbReference>
<keyword evidence="3" id="KW-0804">Transcription</keyword>
<feature type="domain" description="HTH marR-type" evidence="5">
    <location>
        <begin position="27"/>
        <end position="160"/>
    </location>
</feature>
<dbReference type="Proteomes" id="UP000664122">
    <property type="component" value="Unassembled WGS sequence"/>
</dbReference>
<protein>
    <submittedName>
        <fullName evidence="6">MarR family transcriptional regulator</fullName>
    </submittedName>
</protein>
<dbReference type="Gene3D" id="1.10.10.10">
    <property type="entry name" value="Winged helix-like DNA-binding domain superfamily/Winged helix DNA-binding domain"/>
    <property type="match status" value="1"/>
</dbReference>
<dbReference type="PANTHER" id="PTHR42756:SF1">
    <property type="entry name" value="TRANSCRIPTIONAL REPRESSOR OF EMRAB OPERON"/>
    <property type="match status" value="1"/>
</dbReference>
<dbReference type="RefSeq" id="WP_207257138.1">
    <property type="nucleotide sequence ID" value="NZ_JAFMPP010000004.1"/>
</dbReference>
<dbReference type="GO" id="GO:0003700">
    <property type="term" value="F:DNA-binding transcription factor activity"/>
    <property type="evidence" value="ECO:0007669"/>
    <property type="project" value="InterPro"/>
</dbReference>